<evidence type="ECO:0000313" key="2">
    <source>
        <dbReference type="Proteomes" id="UP001196413"/>
    </source>
</evidence>
<reference evidence="1" key="1">
    <citation type="submission" date="2021-06" db="EMBL/GenBank/DDBJ databases">
        <title>Parelaphostrongylus tenuis whole genome reference sequence.</title>
        <authorList>
            <person name="Garwood T.J."/>
            <person name="Larsen P.A."/>
            <person name="Fountain-Jones N.M."/>
            <person name="Garbe J.R."/>
            <person name="Macchietto M.G."/>
            <person name="Kania S.A."/>
            <person name="Gerhold R.W."/>
            <person name="Richards J.E."/>
            <person name="Wolf T.M."/>
        </authorList>
    </citation>
    <scope>NUCLEOTIDE SEQUENCE</scope>
    <source>
        <strain evidence="1">MNPRO001-30</strain>
        <tissue evidence="1">Meninges</tissue>
    </source>
</reference>
<evidence type="ECO:0000313" key="1">
    <source>
        <dbReference type="EMBL" id="KAJ1364673.1"/>
    </source>
</evidence>
<accession>A0AAD5MXH2</accession>
<dbReference type="Proteomes" id="UP001196413">
    <property type="component" value="Unassembled WGS sequence"/>
</dbReference>
<dbReference type="AlphaFoldDB" id="A0AAD5MXH2"/>
<dbReference type="EMBL" id="JAHQIW010005028">
    <property type="protein sequence ID" value="KAJ1364673.1"/>
    <property type="molecule type" value="Genomic_DNA"/>
</dbReference>
<sequence length="113" mass="12690">MVAGTLFKASTKLGAKSGDSQCLDNCNLINAFQCLSSQVATLQNTQLPTEGAWRTTWKTNLTKVTARAPPRKPLTKYRTWNPAFNFFSQRSPLCFIMQQRRGLIPRACYKICA</sequence>
<proteinExistence type="predicted"/>
<comment type="caution">
    <text evidence="1">The sequence shown here is derived from an EMBL/GenBank/DDBJ whole genome shotgun (WGS) entry which is preliminary data.</text>
</comment>
<protein>
    <submittedName>
        <fullName evidence="1">Uncharacterized protein</fullName>
    </submittedName>
</protein>
<name>A0AAD5MXH2_PARTN</name>
<gene>
    <name evidence="1" type="ORF">KIN20_024809</name>
</gene>
<keyword evidence="2" id="KW-1185">Reference proteome</keyword>
<organism evidence="1 2">
    <name type="scientific">Parelaphostrongylus tenuis</name>
    <name type="common">Meningeal worm</name>
    <dbReference type="NCBI Taxonomy" id="148309"/>
    <lineage>
        <taxon>Eukaryota</taxon>
        <taxon>Metazoa</taxon>
        <taxon>Ecdysozoa</taxon>
        <taxon>Nematoda</taxon>
        <taxon>Chromadorea</taxon>
        <taxon>Rhabditida</taxon>
        <taxon>Rhabditina</taxon>
        <taxon>Rhabditomorpha</taxon>
        <taxon>Strongyloidea</taxon>
        <taxon>Metastrongylidae</taxon>
        <taxon>Parelaphostrongylus</taxon>
    </lineage>
</organism>